<evidence type="ECO:0000256" key="6">
    <source>
        <dbReference type="ARBA" id="ARBA00023004"/>
    </source>
</evidence>
<dbReference type="InterPro" id="IPR047146">
    <property type="entry name" value="Cyt_P450_E_CYP52_fungi"/>
</dbReference>
<evidence type="ECO:0000256" key="7">
    <source>
        <dbReference type="ARBA" id="ARBA00023033"/>
    </source>
</evidence>
<dbReference type="OrthoDB" id="1470350at2759"/>
<gene>
    <name evidence="10" type="ORF">Z520_00656</name>
</gene>
<evidence type="ECO:0000313" key="11">
    <source>
        <dbReference type="Proteomes" id="UP000053411"/>
    </source>
</evidence>
<evidence type="ECO:0000256" key="4">
    <source>
        <dbReference type="ARBA" id="ARBA00022723"/>
    </source>
</evidence>
<keyword evidence="11" id="KW-1185">Reference proteome</keyword>
<dbReference type="GeneID" id="27706402"/>
<evidence type="ECO:0000256" key="2">
    <source>
        <dbReference type="ARBA" id="ARBA00010617"/>
    </source>
</evidence>
<name>A0A0D2L4I9_9EURO</name>
<dbReference type="InterPro" id="IPR017972">
    <property type="entry name" value="Cyt_P450_CS"/>
</dbReference>
<dbReference type="InterPro" id="IPR001128">
    <property type="entry name" value="Cyt_P450"/>
</dbReference>
<dbReference type="RefSeq" id="XP_016638086.1">
    <property type="nucleotide sequence ID" value="XM_016771176.1"/>
</dbReference>
<dbReference type="InterPro" id="IPR002402">
    <property type="entry name" value="Cyt_P450_E_grp-II"/>
</dbReference>
<proteinExistence type="inferred from homology"/>
<dbReference type="GO" id="GO:0016712">
    <property type="term" value="F:oxidoreductase activity, acting on paired donors, with incorporation or reduction of molecular oxygen, reduced flavin or flavoprotein as one donor, and incorporation of one atom of oxygen"/>
    <property type="evidence" value="ECO:0007669"/>
    <property type="project" value="InterPro"/>
</dbReference>
<dbReference type="VEuPathDB" id="FungiDB:Z520_00656"/>
<organism evidence="10 11">
    <name type="scientific">Fonsecaea multimorphosa CBS 102226</name>
    <dbReference type="NCBI Taxonomy" id="1442371"/>
    <lineage>
        <taxon>Eukaryota</taxon>
        <taxon>Fungi</taxon>
        <taxon>Dikarya</taxon>
        <taxon>Ascomycota</taxon>
        <taxon>Pezizomycotina</taxon>
        <taxon>Eurotiomycetes</taxon>
        <taxon>Chaetothyriomycetidae</taxon>
        <taxon>Chaetothyriales</taxon>
        <taxon>Herpotrichiellaceae</taxon>
        <taxon>Fonsecaea</taxon>
    </lineage>
</organism>
<dbReference type="STRING" id="1442371.A0A0D2L4I9"/>
<dbReference type="PRINTS" id="PR00385">
    <property type="entry name" value="P450"/>
</dbReference>
<keyword evidence="6 8" id="KW-0408">Iron</keyword>
<keyword evidence="3 8" id="KW-0349">Heme</keyword>
<evidence type="ECO:0000256" key="9">
    <source>
        <dbReference type="RuleBase" id="RU000461"/>
    </source>
</evidence>
<evidence type="ECO:0008006" key="12">
    <source>
        <dbReference type="Google" id="ProtNLM"/>
    </source>
</evidence>
<keyword evidence="7 9" id="KW-0503">Monooxygenase</keyword>
<dbReference type="EMBL" id="KN848062">
    <property type="protein sequence ID" value="KIY03964.1"/>
    <property type="molecule type" value="Genomic_DNA"/>
</dbReference>
<keyword evidence="5 9" id="KW-0560">Oxidoreductase</keyword>
<dbReference type="AlphaFoldDB" id="A0A0D2L4I9"/>
<dbReference type="GO" id="GO:0020037">
    <property type="term" value="F:heme binding"/>
    <property type="evidence" value="ECO:0007669"/>
    <property type="project" value="InterPro"/>
</dbReference>
<keyword evidence="4 8" id="KW-0479">Metal-binding</keyword>
<dbReference type="Gene3D" id="1.10.630.10">
    <property type="entry name" value="Cytochrome P450"/>
    <property type="match status" value="1"/>
</dbReference>
<evidence type="ECO:0000313" key="10">
    <source>
        <dbReference type="EMBL" id="KIY03964.1"/>
    </source>
</evidence>
<dbReference type="InterPro" id="IPR036396">
    <property type="entry name" value="Cyt_P450_sf"/>
</dbReference>
<dbReference type="PANTHER" id="PTHR24287:SF18">
    <property type="entry name" value="CYTOCHROME P450 MONOOXYGENASE APDE-RELATED"/>
    <property type="match status" value="1"/>
</dbReference>
<dbReference type="PRINTS" id="PR00464">
    <property type="entry name" value="EP450II"/>
</dbReference>
<reference evidence="10 11" key="1">
    <citation type="submission" date="2015-01" db="EMBL/GenBank/DDBJ databases">
        <title>The Genome Sequence of Fonsecaea multimorphosa CBS 102226.</title>
        <authorList>
            <consortium name="The Broad Institute Genomics Platform"/>
            <person name="Cuomo C."/>
            <person name="de Hoog S."/>
            <person name="Gorbushina A."/>
            <person name="Stielow B."/>
            <person name="Teixiera M."/>
            <person name="Abouelleil A."/>
            <person name="Chapman S.B."/>
            <person name="Priest M."/>
            <person name="Young S.K."/>
            <person name="Wortman J."/>
            <person name="Nusbaum C."/>
            <person name="Birren B."/>
        </authorList>
    </citation>
    <scope>NUCLEOTIDE SEQUENCE [LARGE SCALE GENOMIC DNA]</scope>
    <source>
        <strain evidence="10 11">CBS 102226</strain>
    </source>
</reference>
<dbReference type="Pfam" id="PF00067">
    <property type="entry name" value="p450"/>
    <property type="match status" value="1"/>
</dbReference>
<evidence type="ECO:0000256" key="1">
    <source>
        <dbReference type="ARBA" id="ARBA00001971"/>
    </source>
</evidence>
<dbReference type="PROSITE" id="PS00086">
    <property type="entry name" value="CYTOCHROME_P450"/>
    <property type="match status" value="1"/>
</dbReference>
<evidence type="ECO:0000256" key="3">
    <source>
        <dbReference type="ARBA" id="ARBA00022617"/>
    </source>
</evidence>
<protein>
    <recommendedName>
        <fullName evidence="12">Cytochrome P450 alkane hydroxylase</fullName>
    </recommendedName>
</protein>
<dbReference type="SUPFAM" id="SSF48264">
    <property type="entry name" value="Cytochrome P450"/>
    <property type="match status" value="1"/>
</dbReference>
<comment type="cofactor">
    <cofactor evidence="1 8">
        <name>heme</name>
        <dbReference type="ChEBI" id="CHEBI:30413"/>
    </cofactor>
</comment>
<dbReference type="InterPro" id="IPR002974">
    <property type="entry name" value="Cyt_P450_E_CYP52_ascomycetes"/>
</dbReference>
<dbReference type="PANTHER" id="PTHR24287">
    <property type="entry name" value="P450, PUTATIVE (EUROFUNG)-RELATED"/>
    <property type="match status" value="1"/>
</dbReference>
<dbReference type="Proteomes" id="UP000053411">
    <property type="component" value="Unassembled WGS sequence"/>
</dbReference>
<feature type="binding site" description="axial binding residue" evidence="8">
    <location>
        <position position="484"/>
    </location>
    <ligand>
        <name>heme</name>
        <dbReference type="ChEBI" id="CHEBI:30413"/>
    </ligand>
    <ligandPart>
        <name>Fe</name>
        <dbReference type="ChEBI" id="CHEBI:18248"/>
    </ligandPart>
</feature>
<dbReference type="CDD" id="cd11063">
    <property type="entry name" value="CYP52"/>
    <property type="match status" value="1"/>
</dbReference>
<evidence type="ECO:0000256" key="5">
    <source>
        <dbReference type="ARBA" id="ARBA00023002"/>
    </source>
</evidence>
<accession>A0A0D2L4I9</accession>
<dbReference type="GO" id="GO:0005506">
    <property type="term" value="F:iron ion binding"/>
    <property type="evidence" value="ECO:0007669"/>
    <property type="project" value="InterPro"/>
</dbReference>
<sequence length="542" mass="61372">MSLPSPGNVSMQKAEIPAYVRGSTYSSLILVSPLTALVLYIFKRNLDTKRTESLFQQSHRCGSPRPLRYKWPLALDIVAEAFRMFEDKQILQWFVRVFTETGPTFEKTILGSKSIDTIEPENIESILSTNFSAYGLGDRRGVFAPLLGDGIFTQESAQWKHSRDMLRPLFSLNRTNIFTQVEEHTEHLVSCIPADRFVDLQALFFQFTFDTTTFLLFGKSMNSLQAKSTQDATGAREAEFAEAFRRSQDYLFRRGRRGPLYWTVDSKEFRRHCAIVHKFIDEAVHEALAVTHEKKGKPAEVHSFLDALIKETRDPRVLRDQLLNVMLAGRDTTACCLTWTFRLLAQHPDVLAKLRQEIASTVGVGKDSTLPNRNTLKRMKYLNLVLKEVLRLYPSVPINSRTALRTTTIPRGGGSDGLAPLMVRKGEAVGFSIHAMHRLKRLYGDDADSFRPERWDPDNVEENAVDLRNIGWGYLPFSGGPRLCLGKEFALLEAGYVTVRIVQKFRTLELDPRDSGIAMGTEKQEVTLVLASQDGCRVKATE</sequence>
<comment type="similarity">
    <text evidence="2 9">Belongs to the cytochrome P450 family.</text>
</comment>
<dbReference type="PRINTS" id="PR01239">
    <property type="entry name" value="EP450IICYP52"/>
</dbReference>
<evidence type="ECO:0000256" key="8">
    <source>
        <dbReference type="PIRSR" id="PIRSR602402-1"/>
    </source>
</evidence>